<evidence type="ECO:0000313" key="3">
    <source>
        <dbReference type="EMBL" id="MBC5992464.1"/>
    </source>
</evidence>
<dbReference type="PANTHER" id="PTHR44520">
    <property type="entry name" value="RESPONSE REGULATOR RCP1-RELATED"/>
    <property type="match status" value="1"/>
</dbReference>
<dbReference type="Pfam" id="PF00072">
    <property type="entry name" value="Response_reg"/>
    <property type="match status" value="1"/>
</dbReference>
<proteinExistence type="predicted"/>
<dbReference type="Gene3D" id="3.40.50.2300">
    <property type="match status" value="1"/>
</dbReference>
<dbReference type="SMART" id="SM00448">
    <property type="entry name" value="REC"/>
    <property type="match status" value="1"/>
</dbReference>
<dbReference type="AlphaFoldDB" id="A0A923N5D9"/>
<dbReference type="InterPro" id="IPR001789">
    <property type="entry name" value="Sig_transdc_resp-reg_receiver"/>
</dbReference>
<evidence type="ECO:0000259" key="2">
    <source>
        <dbReference type="PROSITE" id="PS50110"/>
    </source>
</evidence>
<protein>
    <submittedName>
        <fullName evidence="3">Response regulator</fullName>
    </submittedName>
</protein>
<feature type="modified residue" description="4-aspartylphosphate" evidence="1">
    <location>
        <position position="57"/>
    </location>
</feature>
<accession>A0A923N5D9</accession>
<evidence type="ECO:0000313" key="4">
    <source>
        <dbReference type="Proteomes" id="UP000603640"/>
    </source>
</evidence>
<evidence type="ECO:0000256" key="1">
    <source>
        <dbReference type="PROSITE-ProRule" id="PRU00169"/>
    </source>
</evidence>
<dbReference type="PROSITE" id="PS50110">
    <property type="entry name" value="RESPONSE_REGULATORY"/>
    <property type="match status" value="1"/>
</dbReference>
<dbReference type="SUPFAM" id="SSF52172">
    <property type="entry name" value="CheY-like"/>
    <property type="match status" value="1"/>
</dbReference>
<keyword evidence="1" id="KW-0597">Phosphoprotein</keyword>
<feature type="domain" description="Response regulatory" evidence="2">
    <location>
        <begin position="2"/>
        <end position="127"/>
    </location>
</feature>
<dbReference type="PANTHER" id="PTHR44520:SF2">
    <property type="entry name" value="RESPONSE REGULATOR RCP1"/>
    <property type="match status" value="1"/>
</dbReference>
<dbReference type="GO" id="GO:0000160">
    <property type="term" value="P:phosphorelay signal transduction system"/>
    <property type="evidence" value="ECO:0007669"/>
    <property type="project" value="InterPro"/>
</dbReference>
<keyword evidence="4" id="KW-1185">Reference proteome</keyword>
<dbReference type="EMBL" id="JACRVF010000001">
    <property type="protein sequence ID" value="MBC5992464.1"/>
    <property type="molecule type" value="Genomic_DNA"/>
</dbReference>
<comment type="caution">
    <text evidence="3">The sequence shown here is derived from an EMBL/GenBank/DDBJ whole genome shotgun (WGS) entry which is preliminary data.</text>
</comment>
<dbReference type="InterPro" id="IPR052893">
    <property type="entry name" value="TCS_response_regulator"/>
</dbReference>
<sequence length="128" mass="14561">MKIYSIDDDHINNFLTERVLQEAGLPSLTRSYASAEVALADIVQTSREELPDIVFLDLNMPAMNGWQFLEALEPYKEKILGKSHIYILTSSLDTSDVKKSEDYELIDGFIHKPLTVEDVQVVLDEMNN</sequence>
<organism evidence="3 4">
    <name type="scientific">Pontibacter cellulosilyticus</name>
    <dbReference type="NCBI Taxonomy" id="1720253"/>
    <lineage>
        <taxon>Bacteria</taxon>
        <taxon>Pseudomonadati</taxon>
        <taxon>Bacteroidota</taxon>
        <taxon>Cytophagia</taxon>
        <taxon>Cytophagales</taxon>
        <taxon>Hymenobacteraceae</taxon>
        <taxon>Pontibacter</taxon>
    </lineage>
</organism>
<dbReference type="RefSeq" id="WP_187066408.1">
    <property type="nucleotide sequence ID" value="NZ_JACRVF010000001.1"/>
</dbReference>
<gene>
    <name evidence="3" type="ORF">H8S84_06405</name>
</gene>
<dbReference type="Proteomes" id="UP000603640">
    <property type="component" value="Unassembled WGS sequence"/>
</dbReference>
<name>A0A923N5D9_9BACT</name>
<dbReference type="InterPro" id="IPR011006">
    <property type="entry name" value="CheY-like_superfamily"/>
</dbReference>
<reference evidence="3" key="1">
    <citation type="submission" date="2020-08" db="EMBL/GenBank/DDBJ databases">
        <title>Pontibacter sp. SD6 16S ribosomal RNA gene Genome sequencing and assembly.</title>
        <authorList>
            <person name="Kang M."/>
        </authorList>
    </citation>
    <scope>NUCLEOTIDE SEQUENCE</scope>
    <source>
        <strain evidence="3">SD6</strain>
    </source>
</reference>